<keyword evidence="3" id="KW-1185">Reference proteome</keyword>
<dbReference type="InterPro" id="IPR036047">
    <property type="entry name" value="F-box-like_dom_sf"/>
</dbReference>
<dbReference type="GO" id="GO:0005829">
    <property type="term" value="C:cytosol"/>
    <property type="evidence" value="ECO:0007669"/>
    <property type="project" value="TreeGrafter"/>
</dbReference>
<comment type="caution">
    <text evidence="2">The sequence shown here is derived from an EMBL/GenBank/DDBJ whole genome shotgun (WGS) entry which is preliminary data.</text>
</comment>
<gene>
    <name evidence="2" type="ORF">Acr_06g0002040</name>
</gene>
<evidence type="ECO:0000313" key="3">
    <source>
        <dbReference type="Proteomes" id="UP000585474"/>
    </source>
</evidence>
<dbReference type="OrthoDB" id="1854110at2759"/>
<dbReference type="SMART" id="SM00256">
    <property type="entry name" value="FBOX"/>
    <property type="match status" value="1"/>
</dbReference>
<dbReference type="AlphaFoldDB" id="A0A7J0EP53"/>
<dbReference type="InterPro" id="IPR001810">
    <property type="entry name" value="F-box_dom"/>
</dbReference>
<name>A0A7J0EP53_9ERIC</name>
<organism evidence="2 3">
    <name type="scientific">Actinidia rufa</name>
    <dbReference type="NCBI Taxonomy" id="165716"/>
    <lineage>
        <taxon>Eukaryota</taxon>
        <taxon>Viridiplantae</taxon>
        <taxon>Streptophyta</taxon>
        <taxon>Embryophyta</taxon>
        <taxon>Tracheophyta</taxon>
        <taxon>Spermatophyta</taxon>
        <taxon>Magnoliopsida</taxon>
        <taxon>eudicotyledons</taxon>
        <taxon>Gunneridae</taxon>
        <taxon>Pentapetalae</taxon>
        <taxon>asterids</taxon>
        <taxon>Ericales</taxon>
        <taxon>Actinidiaceae</taxon>
        <taxon>Actinidia</taxon>
    </lineage>
</organism>
<feature type="domain" description="F-box" evidence="1">
    <location>
        <begin position="16"/>
        <end position="56"/>
    </location>
</feature>
<proteinExistence type="predicted"/>
<dbReference type="GO" id="GO:0005634">
    <property type="term" value="C:nucleus"/>
    <property type="evidence" value="ECO:0007669"/>
    <property type="project" value="TreeGrafter"/>
</dbReference>
<evidence type="ECO:0000259" key="1">
    <source>
        <dbReference type="SMART" id="SM00256"/>
    </source>
</evidence>
<dbReference type="Proteomes" id="UP000585474">
    <property type="component" value="Unassembled WGS sequence"/>
</dbReference>
<dbReference type="InterPro" id="IPR015915">
    <property type="entry name" value="Kelch-typ_b-propeller"/>
</dbReference>
<sequence>MAGACTKVPEDQEAHLHEDVVEEILSHVPLLDLVPASHVSTAWKCAVLSSHRLLNRLEPWLMVHTQSTRPPHATTTRAYDPRSQMWIEIKQPPIHYISALRSSHSNLLYMLSPSMLSFSVDPLHLKWHHAAGPTVWRVDPVVILVGRRVVVAGSSCDFEDDPLVVEIYDIESRVWDTSESMPVVLKYSAASEWLSVATDDRSLFVMEKNSGKMYAFDPETKKWGGPYDLRSNDASVFSYAITCFQDRLILIGLDGDAERVQGVKLWKVNCETFEHEWIGEMPPLFVEKLERESDPLSSAGVCLAGNVMYIYNSSMIEEVIMCEFVDDGGCRWRSVVANERSVMERVVITCSEVGIRDAHMALVAEHKRFVAKFCDINGGESLVRVDTDRLEKS</sequence>
<protein>
    <submittedName>
        <fullName evidence="2">Kelch repeat-containing F-box family protein</fullName>
    </submittedName>
</protein>
<dbReference type="EMBL" id="BJWL01000006">
    <property type="protein sequence ID" value="GFY88264.1"/>
    <property type="molecule type" value="Genomic_DNA"/>
</dbReference>
<dbReference type="Pfam" id="PF00646">
    <property type="entry name" value="F-box"/>
    <property type="match status" value="1"/>
</dbReference>
<accession>A0A7J0EP53</accession>
<reference evidence="2 3" key="1">
    <citation type="submission" date="2019-07" db="EMBL/GenBank/DDBJ databases">
        <title>De Novo Assembly of kiwifruit Actinidia rufa.</title>
        <authorList>
            <person name="Sugita-Konishi S."/>
            <person name="Sato K."/>
            <person name="Mori E."/>
            <person name="Abe Y."/>
            <person name="Kisaki G."/>
            <person name="Hamano K."/>
            <person name="Suezawa K."/>
            <person name="Otani M."/>
            <person name="Fukuda T."/>
            <person name="Manabe T."/>
            <person name="Gomi K."/>
            <person name="Tabuchi M."/>
            <person name="Akimitsu K."/>
            <person name="Kataoka I."/>
        </authorList>
    </citation>
    <scope>NUCLEOTIDE SEQUENCE [LARGE SCALE GENOMIC DNA]</scope>
    <source>
        <strain evidence="3">cv. Fuchu</strain>
    </source>
</reference>
<dbReference type="PANTHER" id="PTHR24414">
    <property type="entry name" value="F-BOX/KELCH-REPEAT PROTEIN SKIP4"/>
    <property type="match status" value="1"/>
</dbReference>
<evidence type="ECO:0000313" key="2">
    <source>
        <dbReference type="EMBL" id="GFY88264.1"/>
    </source>
</evidence>
<dbReference type="SUPFAM" id="SSF81383">
    <property type="entry name" value="F-box domain"/>
    <property type="match status" value="1"/>
</dbReference>
<dbReference type="InterPro" id="IPR050354">
    <property type="entry name" value="F-box/kelch-repeat_ARATH"/>
</dbReference>
<dbReference type="PANTHER" id="PTHR24414:SF44">
    <property type="entry name" value="F-BOX DOMAIN-CONTAINING PROTEIN"/>
    <property type="match status" value="1"/>
</dbReference>
<dbReference type="SUPFAM" id="SSF117281">
    <property type="entry name" value="Kelch motif"/>
    <property type="match status" value="1"/>
</dbReference>
<dbReference type="Gene3D" id="2.120.10.80">
    <property type="entry name" value="Kelch-type beta propeller"/>
    <property type="match status" value="1"/>
</dbReference>
<dbReference type="GO" id="GO:0043161">
    <property type="term" value="P:proteasome-mediated ubiquitin-dependent protein catabolic process"/>
    <property type="evidence" value="ECO:0007669"/>
    <property type="project" value="TreeGrafter"/>
</dbReference>